<dbReference type="Pfam" id="PF00020">
    <property type="entry name" value="TNFR_c6"/>
    <property type="match status" value="3"/>
</dbReference>
<dbReference type="InterPro" id="IPR000906">
    <property type="entry name" value="ZU5_dom"/>
</dbReference>
<feature type="disulfide bond" evidence="1">
    <location>
        <begin position="239"/>
        <end position="252"/>
    </location>
</feature>
<keyword evidence="7" id="KW-1185">Reference proteome</keyword>
<feature type="disulfide bond" evidence="1">
    <location>
        <begin position="865"/>
        <end position="878"/>
    </location>
</feature>
<dbReference type="Pfam" id="PF00791">
    <property type="entry name" value="ZU5"/>
    <property type="match status" value="1"/>
</dbReference>
<feature type="disulfide bond" evidence="1">
    <location>
        <begin position="221"/>
        <end position="236"/>
    </location>
</feature>
<comment type="caution">
    <text evidence="6">The sequence shown here is derived from an EMBL/GenBank/DDBJ whole genome shotgun (WGS) entry which is preliminary data.</text>
</comment>
<dbReference type="GO" id="GO:0005886">
    <property type="term" value="C:plasma membrane"/>
    <property type="evidence" value="ECO:0007669"/>
    <property type="project" value="TreeGrafter"/>
</dbReference>
<evidence type="ECO:0000313" key="6">
    <source>
        <dbReference type="EMBL" id="CAH3046085.1"/>
    </source>
</evidence>
<dbReference type="PROSITE" id="PS00652">
    <property type="entry name" value="TNFR_NGFR_1"/>
    <property type="match status" value="3"/>
</dbReference>
<dbReference type="GO" id="GO:0007266">
    <property type="term" value="P:Rho protein signal transduction"/>
    <property type="evidence" value="ECO:0007669"/>
    <property type="project" value="TreeGrafter"/>
</dbReference>
<dbReference type="Gene3D" id="1.10.533.10">
    <property type="entry name" value="Death Domain, Fas"/>
    <property type="match status" value="1"/>
</dbReference>
<feature type="disulfide bond" evidence="1">
    <location>
        <begin position="868"/>
        <end position="886"/>
    </location>
</feature>
<keyword evidence="3" id="KW-0812">Transmembrane</keyword>
<dbReference type="PROSITE" id="PS50050">
    <property type="entry name" value="TNFR_NGFR_2"/>
    <property type="match status" value="3"/>
</dbReference>
<dbReference type="GO" id="GO:0005035">
    <property type="term" value="F:death receptor activity"/>
    <property type="evidence" value="ECO:0007669"/>
    <property type="project" value="TreeGrafter"/>
</dbReference>
<proteinExistence type="predicted"/>
<feature type="repeat" description="TNFR-Cys" evidence="1">
    <location>
        <begin position="220"/>
        <end position="260"/>
    </location>
</feature>
<dbReference type="PANTHER" id="PTHR46605:SF2">
    <property type="entry name" value="TNFR-CYS DOMAIN-CONTAINING PROTEIN"/>
    <property type="match status" value="1"/>
</dbReference>
<dbReference type="GO" id="GO:0009986">
    <property type="term" value="C:cell surface"/>
    <property type="evidence" value="ECO:0007669"/>
    <property type="project" value="TreeGrafter"/>
</dbReference>
<evidence type="ECO:0000256" key="4">
    <source>
        <dbReference type="SAM" id="SignalP"/>
    </source>
</evidence>
<dbReference type="EMBL" id="CALNXJ010000008">
    <property type="protein sequence ID" value="CAH3046085.1"/>
    <property type="molecule type" value="Genomic_DNA"/>
</dbReference>
<keyword evidence="3" id="KW-0472">Membrane</keyword>
<protein>
    <recommendedName>
        <fullName evidence="5">TNFR-Cys domain-containing protein</fullName>
    </recommendedName>
</protein>
<keyword evidence="4" id="KW-0732">Signal</keyword>
<evidence type="ECO:0000259" key="5">
    <source>
        <dbReference type="PROSITE" id="PS50050"/>
    </source>
</evidence>
<feature type="domain" description="TNFR-Cys" evidence="5">
    <location>
        <begin position="220"/>
        <end position="260"/>
    </location>
</feature>
<feature type="region of interest" description="Disordered" evidence="2">
    <location>
        <begin position="1026"/>
        <end position="1067"/>
    </location>
</feature>
<feature type="disulfide bond" evidence="1">
    <location>
        <begin position="847"/>
        <end position="862"/>
    </location>
</feature>
<evidence type="ECO:0000256" key="2">
    <source>
        <dbReference type="SAM" id="MobiDB-lite"/>
    </source>
</evidence>
<dbReference type="CDD" id="cd01670">
    <property type="entry name" value="Death"/>
    <property type="match status" value="1"/>
</dbReference>
<sequence length="1193" mass="132781">MYILSLYLMCSFQFLSIKNVHTVCNYDEFEVEDVFKHVSCQKCLSCPPGMGLTPQCGSFVSYGEKVNCEPCEPGKSYSPYNDSSSCLSCGICSDHESIKRNCSLTNNSQCEHGCGKGFYFEELTGDCKPCSFCFSYLPNCNIKNSVKEGCKDMPFYRQCDANAIGCQLPKCREDQSLVVTQEKDSAYCVDCKICPAGTSPFPPCGNGIIIKSIDDIKCIKCSRGNTFSDKPTKQTCKKCSICAVGQRELTPCNLTHDRICGKCDKGFYGSKDTGCKPCSACCNDKYDVRIPECRNIAKNKQCGYTERSITVCQEQNSSKKTSTKKSSIIIIVLTVTTALLFVVILRLVIIKRIKYCRKNRRQRTDSCTALLPSADEAPRSELITLEDPTPHGSQQTLHFDKSGILIQFNDANCFSSDCRGIQLKICWDENSIPLQPGEVQLSPVIKFQPYGKQLSKPVQVRIPHSALVYLSNGWDIKPKSSVPHKGSIVWKGENKFQVHNNEVSFQVDNLTSYVIIGTSLDNGKPTKKRFQGAVFGGVGTVGVDYTAYLYIFDDSESSFEKIMQEEKSTGRTLLGSPQSFYVETMIDTKVKISVKEPMEGWIVGEIKPEVFITQTSLKDSYQAIPRTIVKFKHDNGRNRDFLCVFELTAEDTTTSICAVATIREDPSGKFQEHQPGFGNGSHQFVTGRNLCDPLIVNPDKPSPCLKDLPKEVLETLCVKLDMPLKGVGNWRHVATCLDFTEEQIQRFRNEMLTPDGSPCTVMLKSLVKTSPQFTVAEFVHILQTRKIQRFDAVEQSPCEPTQHWVEDEDGSHQCINCGTCPPGQGLSIECGSSKLLPFKTMVVCVPCIAGDSFSRHKDSSKCIPCASCSKGQVVEQSCLPEWDIKCTNKCSSKERYYNVDMGDCLKCSRCCGDDRDVMVNECKEKLGDGSNMICSFDSSVNRCDQTTPQLTPTISHVDPKHDGPYTTQKSNHSIQAKDQDYLAAIVITVVIIVVLAFCLCWCFFKRRLTQMFICCNTTVEKEDHHSSSAMEGKLTSNHKEQSDDSCGNVRETDSSNKLGKALTDSEEPLLCSEEGVLENLDDAQTSKTKDSKLLSSLVEGESYQYLKKVCVRLDTTMPGVGDYRDVCFHYGINHYEIASVYEKHSDGPSRALIGHLAATHVQLTVADFVGVVRNVAERDDVAKVLEEYDSQKE</sequence>
<dbReference type="PANTHER" id="PTHR46605">
    <property type="entry name" value="TUMOR NECROSIS FACTOR RECEPTOR"/>
    <property type="match status" value="1"/>
</dbReference>
<feature type="disulfide bond" evidence="1">
    <location>
        <begin position="242"/>
        <end position="260"/>
    </location>
</feature>
<dbReference type="SUPFAM" id="SSF47986">
    <property type="entry name" value="DEATH domain"/>
    <property type="match status" value="1"/>
</dbReference>
<evidence type="ECO:0000256" key="3">
    <source>
        <dbReference type="SAM" id="Phobius"/>
    </source>
</evidence>
<dbReference type="AlphaFoldDB" id="A0AAU9W8P5"/>
<feature type="chain" id="PRO_5043426393" description="TNFR-Cys domain-containing protein" evidence="4">
    <location>
        <begin position="23"/>
        <end position="1193"/>
    </location>
</feature>
<evidence type="ECO:0000256" key="1">
    <source>
        <dbReference type="PROSITE-ProRule" id="PRU00206"/>
    </source>
</evidence>
<feature type="disulfide bond" evidence="1">
    <location>
        <begin position="92"/>
        <end position="110"/>
    </location>
</feature>
<gene>
    <name evidence="6" type="ORF">PMEA_00033085</name>
</gene>
<feature type="disulfide bond" evidence="1">
    <location>
        <begin position="89"/>
        <end position="102"/>
    </location>
</feature>
<feature type="transmembrane region" description="Helical" evidence="3">
    <location>
        <begin position="532"/>
        <end position="551"/>
    </location>
</feature>
<feature type="transmembrane region" description="Helical" evidence="3">
    <location>
        <begin position="328"/>
        <end position="349"/>
    </location>
</feature>
<feature type="transmembrane region" description="Helical" evidence="3">
    <location>
        <begin position="981"/>
        <end position="1004"/>
    </location>
</feature>
<dbReference type="InterPro" id="IPR001368">
    <property type="entry name" value="TNFR/NGFR_Cys_rich_reg"/>
</dbReference>
<dbReference type="Gene3D" id="2.10.50.10">
    <property type="entry name" value="Tumor Necrosis Factor Receptor, subunit A, domain 2"/>
    <property type="match status" value="3"/>
</dbReference>
<feature type="signal peptide" evidence="4">
    <location>
        <begin position="1"/>
        <end position="22"/>
    </location>
</feature>
<keyword evidence="1" id="KW-1015">Disulfide bond</keyword>
<accession>A0AAU9W8P5</accession>
<dbReference type="InterPro" id="IPR011029">
    <property type="entry name" value="DEATH-like_dom_sf"/>
</dbReference>
<feature type="disulfide bond" evidence="1">
    <location>
        <begin position="71"/>
        <end position="86"/>
    </location>
</feature>
<feature type="domain" description="TNFR-Cys" evidence="5">
    <location>
        <begin position="70"/>
        <end position="110"/>
    </location>
</feature>
<feature type="repeat" description="TNFR-Cys" evidence="1">
    <location>
        <begin position="846"/>
        <end position="886"/>
    </location>
</feature>
<name>A0AAU9W8P5_9CNID</name>
<dbReference type="Gene3D" id="2.60.220.30">
    <property type="match status" value="1"/>
</dbReference>
<keyword evidence="3" id="KW-1133">Transmembrane helix</keyword>
<dbReference type="GO" id="GO:0015026">
    <property type="term" value="F:coreceptor activity"/>
    <property type="evidence" value="ECO:0007669"/>
    <property type="project" value="TreeGrafter"/>
</dbReference>
<organism evidence="6 7">
    <name type="scientific">Pocillopora meandrina</name>
    <dbReference type="NCBI Taxonomy" id="46732"/>
    <lineage>
        <taxon>Eukaryota</taxon>
        <taxon>Metazoa</taxon>
        <taxon>Cnidaria</taxon>
        <taxon>Anthozoa</taxon>
        <taxon>Hexacorallia</taxon>
        <taxon>Scleractinia</taxon>
        <taxon>Astrocoeniina</taxon>
        <taxon>Pocilloporidae</taxon>
        <taxon>Pocillopora</taxon>
    </lineage>
</organism>
<dbReference type="SMART" id="SM00208">
    <property type="entry name" value="TNFR"/>
    <property type="match status" value="4"/>
</dbReference>
<reference evidence="6 7" key="1">
    <citation type="submission" date="2022-05" db="EMBL/GenBank/DDBJ databases">
        <authorList>
            <consortium name="Genoscope - CEA"/>
            <person name="William W."/>
        </authorList>
    </citation>
    <scope>NUCLEOTIDE SEQUENCE [LARGE SCALE GENOMIC DNA]</scope>
</reference>
<dbReference type="GO" id="GO:0048406">
    <property type="term" value="F:nerve growth factor binding"/>
    <property type="evidence" value="ECO:0007669"/>
    <property type="project" value="TreeGrafter"/>
</dbReference>
<evidence type="ECO:0000313" key="7">
    <source>
        <dbReference type="Proteomes" id="UP001159428"/>
    </source>
</evidence>
<dbReference type="InterPro" id="IPR052302">
    <property type="entry name" value="Neurotrophin_rcpt-DD"/>
</dbReference>
<dbReference type="Proteomes" id="UP001159428">
    <property type="component" value="Unassembled WGS sequence"/>
</dbReference>
<feature type="domain" description="TNFR-Cys" evidence="5">
    <location>
        <begin position="846"/>
        <end position="886"/>
    </location>
</feature>
<feature type="repeat" description="TNFR-Cys" evidence="1">
    <location>
        <begin position="70"/>
        <end position="110"/>
    </location>
</feature>